<feature type="region of interest" description="Disordered" evidence="2">
    <location>
        <begin position="392"/>
        <end position="441"/>
    </location>
</feature>
<feature type="compositionally biased region" description="Gly residues" evidence="2">
    <location>
        <begin position="195"/>
        <end position="204"/>
    </location>
</feature>
<evidence type="ECO:0000313" key="4">
    <source>
        <dbReference type="EMBL" id="PWN36997.1"/>
    </source>
</evidence>
<feature type="compositionally biased region" description="Low complexity" evidence="2">
    <location>
        <begin position="416"/>
        <end position="435"/>
    </location>
</feature>
<feature type="coiled-coil region" evidence="1">
    <location>
        <begin position="449"/>
        <end position="476"/>
    </location>
</feature>
<feature type="compositionally biased region" description="Low complexity" evidence="2">
    <location>
        <begin position="185"/>
        <end position="194"/>
    </location>
</feature>
<dbReference type="OrthoDB" id="1938591at2759"/>
<organism evidence="4 5">
    <name type="scientific">Meira miltonrushii</name>
    <dbReference type="NCBI Taxonomy" id="1280837"/>
    <lineage>
        <taxon>Eukaryota</taxon>
        <taxon>Fungi</taxon>
        <taxon>Dikarya</taxon>
        <taxon>Basidiomycota</taxon>
        <taxon>Ustilaginomycotina</taxon>
        <taxon>Exobasidiomycetes</taxon>
        <taxon>Exobasidiales</taxon>
        <taxon>Brachybasidiaceae</taxon>
        <taxon>Meira</taxon>
    </lineage>
</organism>
<feature type="region of interest" description="Disordered" evidence="2">
    <location>
        <begin position="223"/>
        <end position="255"/>
    </location>
</feature>
<evidence type="ECO:0000256" key="1">
    <source>
        <dbReference type="SAM" id="Coils"/>
    </source>
</evidence>
<feature type="compositionally biased region" description="Polar residues" evidence="2">
    <location>
        <begin position="717"/>
        <end position="736"/>
    </location>
</feature>
<feature type="compositionally biased region" description="Polar residues" evidence="2">
    <location>
        <begin position="512"/>
        <end position="521"/>
    </location>
</feature>
<feature type="compositionally biased region" description="Polar residues" evidence="2">
    <location>
        <begin position="583"/>
        <end position="597"/>
    </location>
</feature>
<feature type="compositionally biased region" description="Low complexity" evidence="2">
    <location>
        <begin position="21"/>
        <end position="65"/>
    </location>
</feature>
<feature type="compositionally biased region" description="Low complexity" evidence="2">
    <location>
        <begin position="392"/>
        <end position="406"/>
    </location>
</feature>
<sequence>MNAFGSGQPAGGVVGGGGQQGQQQQGPNQSQTQQLLAQMQMMAAAQQQQQQQQSQQPPANPQQPNGTSNGMMSTSQIPPQQLQQLQQNPMQMLQVVTGQINNLQRQWQTVQAQPESQQKMEAAQQLAAQMKKMKAFHSQTLQILQRQQQSQGQQNQNQSPAPQQQPQQNQQGMTPAAAPTPGPGPQSASTPQSGGNTGGSGGPAGEAASPAHNAQLAALQAFAQQQRMQAMHQQPSQQSSGQAQQNAPQPGGVQQTPQLKADLLNAVRSFMASKGTPLPHDLPTTFSAPGRGIAPGSTNGETKTIDMQMLFQTVVQFGGSSRIEARQNGWVILAAQLGLAVAPIPPNHQPGQGEVDSNGLPLPSFVAPRLAQFYKERFSSFEEFWLAKMKGQSGQQGQQQQQQQGQNAPGAVTNDANNASAGANGANAGQNNGSGMPDNQMANVTPQLAQESAKKAQELQAQLPQQMQQLQEMVKAGKMNQQQASQRFMYIQNAARMAAQIAAAQAQAVSSSGQNGEQQQMKPAVSQAQSQPSTSSVPTPAPAIASTPLQQNANNDSKKPPKRSRKSSTKQSNESEVKPEPVASTSEPSMNGISTAAPSIGLPPNTAHIQAANVQAQQAARMLHQGITNPAQQIGAFTAIRSAQVQQMQGNPSSSEIASVSQALAQVYARVLTQAQNAGQPLQVAAPVAFAAAQQESNKFPQIKPQAVQDIKDVQSTNTLDPGQAGPSSSRPTSSAGPVAIPSVGTTSTAPAEPVKPSKYKIEYLPIRRDVSSFGGWDLDSVEAQIGPILAGRGRFPRSVRELGTVDIEGLIMSLRSRVEIEVTYALNALFILTAGVQAPGFNLLLSLCEDLSDELLDILEEAAFGRLGLSEEEHFVEEDDDDDGFVEPIAMPKRPLTHGEWIIGVLEDEDKNKIHIQRKRKVSNGHLIRTNGVHDSLNEMALMSDDVDDNIEDARNVHENGSVVETEELEERDSHEEDKDVYEDIPTTYYSKIARERDLQRQADTAIVIIEILLNLSVVPENHHFLNNEPKFYTLLMNIVAAVDHEEIARRREDEKGRPETSGIFDTQKDEAPKHSTVFTASEALRVRKDILGIIGSLAGETSILTNLDSITLSNLFDFLASFVYDASEIEQLHGLVYREMPIGPPIRATPQNPHPPPQPTAMQPFTRKVPQHADLALEAFSSLGQPDVNRKILGDTIEEDRLIKLGEALIKLLPVSDMDFHMLKTEARLAFCERIAMTLFDIAYMGSGSVKRRLRHSPGTKGIIFRCIKRLMRIHKDFSQNPFSVLTRRLVETLRLLSDGENMFNRAPLLGFGMEGNSLASKTNTASNSQRFAVNGAMNGDTDRQQDDGNLLIEDEEAVVELMTVEGIDPTIISELEKML</sequence>
<dbReference type="PROSITE" id="PS51011">
    <property type="entry name" value="ARID"/>
    <property type="match status" value="1"/>
</dbReference>
<evidence type="ECO:0000313" key="5">
    <source>
        <dbReference type="Proteomes" id="UP000245771"/>
    </source>
</evidence>
<feature type="compositionally biased region" description="Polar residues" evidence="2">
    <location>
        <begin position="66"/>
        <end position="75"/>
    </location>
</feature>
<dbReference type="Pfam" id="PF01388">
    <property type="entry name" value="ARID"/>
    <property type="match status" value="1"/>
</dbReference>
<dbReference type="RefSeq" id="XP_025357299.1">
    <property type="nucleotide sequence ID" value="XM_025502999.1"/>
</dbReference>
<protein>
    <recommendedName>
        <fullName evidence="3">ARID domain-containing protein</fullName>
    </recommendedName>
</protein>
<feature type="region of interest" description="Disordered" evidence="2">
    <location>
        <begin position="1"/>
        <end position="81"/>
    </location>
</feature>
<keyword evidence="1" id="KW-0175">Coiled coil</keyword>
<feature type="region of interest" description="Disordered" evidence="2">
    <location>
        <begin position="1051"/>
        <end position="1071"/>
    </location>
</feature>
<gene>
    <name evidence="4" type="ORF">FA14DRAFT_8558</name>
</gene>
<evidence type="ECO:0000256" key="2">
    <source>
        <dbReference type="SAM" id="MobiDB-lite"/>
    </source>
</evidence>
<dbReference type="Proteomes" id="UP000245771">
    <property type="component" value="Unassembled WGS sequence"/>
</dbReference>
<reference evidence="4 5" key="1">
    <citation type="journal article" date="2018" name="Mol. Biol. Evol.">
        <title>Broad Genomic Sampling Reveals a Smut Pathogenic Ancestry of the Fungal Clade Ustilaginomycotina.</title>
        <authorList>
            <person name="Kijpornyongpan T."/>
            <person name="Mondo S.J."/>
            <person name="Barry K."/>
            <person name="Sandor L."/>
            <person name="Lee J."/>
            <person name="Lipzen A."/>
            <person name="Pangilinan J."/>
            <person name="LaButti K."/>
            <person name="Hainaut M."/>
            <person name="Henrissat B."/>
            <person name="Grigoriev I.V."/>
            <person name="Spatafora J.W."/>
            <person name="Aime M.C."/>
        </authorList>
    </citation>
    <scope>NUCLEOTIDE SEQUENCE [LARGE SCALE GENOMIC DNA]</scope>
    <source>
        <strain evidence="4 5">MCA 3882</strain>
    </source>
</reference>
<keyword evidence="5" id="KW-1185">Reference proteome</keyword>
<proteinExistence type="predicted"/>
<dbReference type="InParanoid" id="A0A316VH64"/>
<dbReference type="Gene3D" id="1.10.150.60">
    <property type="entry name" value="ARID DNA-binding domain"/>
    <property type="match status" value="1"/>
</dbReference>
<dbReference type="InterPro" id="IPR036431">
    <property type="entry name" value="ARID_dom_sf"/>
</dbReference>
<name>A0A316VH64_9BASI</name>
<dbReference type="EMBL" id="KZ819602">
    <property type="protein sequence ID" value="PWN36997.1"/>
    <property type="molecule type" value="Genomic_DNA"/>
</dbReference>
<dbReference type="STRING" id="1280837.A0A316VH64"/>
<feature type="region of interest" description="Disordered" evidence="2">
    <location>
        <begin position="274"/>
        <end position="300"/>
    </location>
</feature>
<evidence type="ECO:0000259" key="3">
    <source>
        <dbReference type="PROSITE" id="PS51011"/>
    </source>
</evidence>
<dbReference type="GeneID" id="37024780"/>
<dbReference type="PANTHER" id="PTHR24216">
    <property type="entry name" value="PAXILLIN-RELATED"/>
    <property type="match status" value="1"/>
</dbReference>
<feature type="region of interest" description="Disordered" evidence="2">
    <location>
        <begin position="144"/>
        <end position="210"/>
    </location>
</feature>
<feature type="compositionally biased region" description="Low complexity" evidence="2">
    <location>
        <begin position="144"/>
        <end position="177"/>
    </location>
</feature>
<dbReference type="InterPro" id="IPR001606">
    <property type="entry name" value="ARID_dom"/>
</dbReference>
<dbReference type="GO" id="GO:0003677">
    <property type="term" value="F:DNA binding"/>
    <property type="evidence" value="ECO:0007669"/>
    <property type="project" value="InterPro"/>
</dbReference>
<feature type="compositionally biased region" description="Basic and acidic residues" evidence="2">
    <location>
        <begin position="1051"/>
        <end position="1060"/>
    </location>
</feature>
<feature type="region of interest" description="Disordered" evidence="2">
    <location>
        <begin position="512"/>
        <end position="604"/>
    </location>
</feature>
<feature type="compositionally biased region" description="Low complexity" evidence="2">
    <location>
        <begin position="523"/>
        <end position="548"/>
    </location>
</feature>
<feature type="compositionally biased region" description="Gly residues" evidence="2">
    <location>
        <begin position="8"/>
        <end position="20"/>
    </location>
</feature>
<feature type="region of interest" description="Disordered" evidence="2">
    <location>
        <begin position="717"/>
        <end position="754"/>
    </location>
</feature>
<feature type="domain" description="ARID" evidence="3">
    <location>
        <begin position="257"/>
        <end position="386"/>
    </location>
</feature>
<accession>A0A316VH64</accession>